<proteinExistence type="predicted"/>
<evidence type="ECO:0000313" key="4">
    <source>
        <dbReference type="EMBL" id="PSW25398.1"/>
    </source>
</evidence>
<organism evidence="4 5">
    <name type="scientific">Photobacterium swingsii</name>
    <dbReference type="NCBI Taxonomy" id="680026"/>
    <lineage>
        <taxon>Bacteria</taxon>
        <taxon>Pseudomonadati</taxon>
        <taxon>Pseudomonadota</taxon>
        <taxon>Gammaproteobacteria</taxon>
        <taxon>Vibrionales</taxon>
        <taxon>Vibrionaceae</taxon>
        <taxon>Photobacterium</taxon>
    </lineage>
</organism>
<keyword evidence="2" id="KW-0597">Phosphoprotein</keyword>
<evidence type="ECO:0000256" key="2">
    <source>
        <dbReference type="PROSITE-ProRule" id="PRU00110"/>
    </source>
</evidence>
<dbReference type="InterPro" id="IPR036641">
    <property type="entry name" value="HPT_dom_sf"/>
</dbReference>
<dbReference type="SUPFAM" id="SSF47226">
    <property type="entry name" value="Histidine-containing phosphotransfer domain, HPT domain"/>
    <property type="match status" value="1"/>
</dbReference>
<evidence type="ECO:0000256" key="1">
    <source>
        <dbReference type="ARBA" id="ARBA00023012"/>
    </source>
</evidence>
<accession>A0A0J8VF92</accession>
<comment type="caution">
    <text evidence="4">The sequence shown here is derived from an EMBL/GenBank/DDBJ whole genome shotgun (WGS) entry which is preliminary data.</text>
</comment>
<reference evidence="4 5" key="1">
    <citation type="submission" date="2018-01" db="EMBL/GenBank/DDBJ databases">
        <title>Whole genome sequencing of Histamine producing bacteria.</title>
        <authorList>
            <person name="Butler K."/>
        </authorList>
    </citation>
    <scope>NUCLEOTIDE SEQUENCE [LARGE SCALE GENOMIC DNA]</scope>
    <source>
        <strain evidence="4 5">DSM 24669</strain>
    </source>
</reference>
<keyword evidence="1" id="KW-0902">Two-component regulatory system</keyword>
<evidence type="ECO:0000313" key="5">
    <source>
        <dbReference type="Proteomes" id="UP000240481"/>
    </source>
</evidence>
<protein>
    <submittedName>
        <fullName evidence="4">Hpt domain-containing protein</fullName>
    </submittedName>
</protein>
<dbReference type="InterPro" id="IPR008207">
    <property type="entry name" value="Sig_transdc_His_kin_Hpt_dom"/>
</dbReference>
<evidence type="ECO:0000259" key="3">
    <source>
        <dbReference type="PROSITE" id="PS50894"/>
    </source>
</evidence>
<feature type="domain" description="HPt" evidence="3">
    <location>
        <begin position="14"/>
        <end position="110"/>
    </location>
</feature>
<dbReference type="STRING" id="680026.AB733_03100"/>
<feature type="modified residue" description="Phosphohistidine" evidence="2">
    <location>
        <position position="53"/>
    </location>
</feature>
<dbReference type="RefSeq" id="WP_048897451.1">
    <property type="nucleotide sequence ID" value="NZ_AP024853.1"/>
</dbReference>
<dbReference type="EMBL" id="PYLZ01000003">
    <property type="protein sequence ID" value="PSW25398.1"/>
    <property type="molecule type" value="Genomic_DNA"/>
</dbReference>
<dbReference type="GO" id="GO:0000160">
    <property type="term" value="P:phosphorelay signal transduction system"/>
    <property type="evidence" value="ECO:0007669"/>
    <property type="project" value="UniProtKB-KW"/>
</dbReference>
<dbReference type="GO" id="GO:0004672">
    <property type="term" value="F:protein kinase activity"/>
    <property type="evidence" value="ECO:0007669"/>
    <property type="project" value="UniProtKB-ARBA"/>
</dbReference>
<dbReference type="Pfam" id="PF01627">
    <property type="entry name" value="Hpt"/>
    <property type="match status" value="1"/>
</dbReference>
<dbReference type="OrthoDB" id="6401882at2"/>
<keyword evidence="5" id="KW-1185">Reference proteome</keyword>
<gene>
    <name evidence="4" type="ORF">C9I94_07025</name>
</gene>
<dbReference type="PROSITE" id="PS50894">
    <property type="entry name" value="HPT"/>
    <property type="match status" value="1"/>
</dbReference>
<sequence length="110" mass="12500">MINFDAFSDSMDGDDDMMSMIIELYNEEHGNDIQMIQEKYANSDMDGLFHTVHSLKGVLLTLCEENASEQFETIERLCKQGEKPDAQLIEDVLSEMVRVNQQIADHGLAN</sequence>
<dbReference type="AlphaFoldDB" id="A0A0J8VF92"/>
<dbReference type="Gene3D" id="1.20.120.160">
    <property type="entry name" value="HPT domain"/>
    <property type="match status" value="1"/>
</dbReference>
<name>A0A0J8VF92_9GAMM</name>
<dbReference type="Proteomes" id="UP000240481">
    <property type="component" value="Unassembled WGS sequence"/>
</dbReference>